<dbReference type="PROSITE" id="PS50922">
    <property type="entry name" value="TLC"/>
    <property type="match status" value="1"/>
</dbReference>
<dbReference type="Pfam" id="PF03798">
    <property type="entry name" value="TRAM_LAG1_CLN8"/>
    <property type="match status" value="1"/>
</dbReference>
<dbReference type="InterPro" id="IPR006634">
    <property type="entry name" value="TLC-dom"/>
</dbReference>
<evidence type="ECO:0000256" key="3">
    <source>
        <dbReference type="ARBA" id="ARBA00022989"/>
    </source>
</evidence>
<dbReference type="InterPro" id="IPR050846">
    <property type="entry name" value="TLCD"/>
</dbReference>
<dbReference type="SMART" id="SM00724">
    <property type="entry name" value="TLC"/>
    <property type="match status" value="1"/>
</dbReference>
<evidence type="ECO:0000313" key="9">
    <source>
        <dbReference type="Proteomes" id="UP000663828"/>
    </source>
</evidence>
<keyword evidence="2 5" id="KW-0812">Transmembrane</keyword>
<keyword evidence="9" id="KW-1185">Reference proteome</keyword>
<comment type="caution">
    <text evidence="8">The sequence shown here is derived from an EMBL/GenBank/DDBJ whole genome shotgun (WGS) entry which is preliminary data.</text>
</comment>
<evidence type="ECO:0000256" key="4">
    <source>
        <dbReference type="ARBA" id="ARBA00023136"/>
    </source>
</evidence>
<protein>
    <recommendedName>
        <fullName evidence="7">TLC domain-containing protein</fullName>
    </recommendedName>
</protein>
<organism evidence="8 9">
    <name type="scientific">Adineta ricciae</name>
    <name type="common">Rotifer</name>
    <dbReference type="NCBI Taxonomy" id="249248"/>
    <lineage>
        <taxon>Eukaryota</taxon>
        <taxon>Metazoa</taxon>
        <taxon>Spiralia</taxon>
        <taxon>Gnathifera</taxon>
        <taxon>Rotifera</taxon>
        <taxon>Eurotatoria</taxon>
        <taxon>Bdelloidea</taxon>
        <taxon>Adinetida</taxon>
        <taxon>Adinetidae</taxon>
        <taxon>Adineta</taxon>
    </lineage>
</organism>
<evidence type="ECO:0000313" key="8">
    <source>
        <dbReference type="EMBL" id="CAF1663920.1"/>
    </source>
</evidence>
<dbReference type="GO" id="GO:0071709">
    <property type="term" value="P:membrane assembly"/>
    <property type="evidence" value="ECO:0007669"/>
    <property type="project" value="TreeGrafter"/>
</dbReference>
<dbReference type="GO" id="GO:0097035">
    <property type="term" value="P:regulation of membrane lipid distribution"/>
    <property type="evidence" value="ECO:0007669"/>
    <property type="project" value="TreeGrafter"/>
</dbReference>
<name>A0A816FND7_ADIRI</name>
<proteinExistence type="predicted"/>
<evidence type="ECO:0000256" key="2">
    <source>
        <dbReference type="ARBA" id="ARBA00022692"/>
    </source>
</evidence>
<evidence type="ECO:0000259" key="7">
    <source>
        <dbReference type="PROSITE" id="PS50922"/>
    </source>
</evidence>
<sequence>MNTKFYFDQTDLFPYEPIHPKYMFTYILLSCMFFTYCNQKIHHKKSNWLQQNTLLSFIHASICSVLLIVGVLQATEMFEDPLSHANHFNYTLLAFSVGYFLYDFVDCVQNSTTSIVPILIHHITVIVFFSHVLYYTRNIGYAIYGLSLEINSVFLHARRLVRWYSPFSKTVQFQNFLKIFIDIGNYMTFVFFRFGIVIAGLRALHREGFRLNPIVKYFTVLITMAMGVFNLILFYRLVKNQLFGKQSKRQEPSEDDVLVVDNRVLLPS</sequence>
<comment type="subcellular location">
    <subcellularLocation>
        <location evidence="1">Membrane</location>
        <topology evidence="1">Multi-pass membrane protein</topology>
    </subcellularLocation>
</comment>
<dbReference type="EMBL" id="CAJNOR010011820">
    <property type="protein sequence ID" value="CAF1663920.1"/>
    <property type="molecule type" value="Genomic_DNA"/>
</dbReference>
<accession>A0A816FND7</accession>
<feature type="transmembrane region" description="Helical" evidence="6">
    <location>
        <begin position="116"/>
        <end position="135"/>
    </location>
</feature>
<evidence type="ECO:0000256" key="1">
    <source>
        <dbReference type="ARBA" id="ARBA00004141"/>
    </source>
</evidence>
<dbReference type="GO" id="GO:0007009">
    <property type="term" value="P:plasma membrane organization"/>
    <property type="evidence" value="ECO:0007669"/>
    <property type="project" value="TreeGrafter"/>
</dbReference>
<dbReference type="PANTHER" id="PTHR13439">
    <property type="entry name" value="CT120 PROTEIN"/>
    <property type="match status" value="1"/>
</dbReference>
<feature type="transmembrane region" description="Helical" evidence="6">
    <location>
        <begin position="179"/>
        <end position="205"/>
    </location>
</feature>
<feature type="transmembrane region" description="Helical" evidence="6">
    <location>
        <begin position="217"/>
        <end position="238"/>
    </location>
</feature>
<feature type="transmembrane region" description="Helical" evidence="6">
    <location>
        <begin position="53"/>
        <end position="75"/>
    </location>
</feature>
<feature type="transmembrane region" description="Helical" evidence="6">
    <location>
        <begin position="22"/>
        <end position="41"/>
    </location>
</feature>
<dbReference type="AlphaFoldDB" id="A0A816FND7"/>
<feature type="domain" description="TLC" evidence="7">
    <location>
        <begin position="45"/>
        <end position="246"/>
    </location>
</feature>
<keyword evidence="3 6" id="KW-1133">Transmembrane helix</keyword>
<keyword evidence="4 5" id="KW-0472">Membrane</keyword>
<dbReference type="GO" id="GO:0005886">
    <property type="term" value="C:plasma membrane"/>
    <property type="evidence" value="ECO:0007669"/>
    <property type="project" value="TreeGrafter"/>
</dbReference>
<dbReference type="Proteomes" id="UP000663828">
    <property type="component" value="Unassembled WGS sequence"/>
</dbReference>
<evidence type="ECO:0000256" key="6">
    <source>
        <dbReference type="SAM" id="Phobius"/>
    </source>
</evidence>
<gene>
    <name evidence="8" type="ORF">XAT740_LOCUS57407</name>
</gene>
<dbReference type="PANTHER" id="PTHR13439:SF4">
    <property type="entry name" value="TLC DOMAIN-CONTAINING PROTEIN"/>
    <property type="match status" value="1"/>
</dbReference>
<dbReference type="GO" id="GO:0055091">
    <property type="term" value="P:phospholipid homeostasis"/>
    <property type="evidence" value="ECO:0007669"/>
    <property type="project" value="TreeGrafter"/>
</dbReference>
<reference evidence="8" key="1">
    <citation type="submission" date="2021-02" db="EMBL/GenBank/DDBJ databases">
        <authorList>
            <person name="Nowell W R."/>
        </authorList>
    </citation>
    <scope>NUCLEOTIDE SEQUENCE</scope>
</reference>
<evidence type="ECO:0000256" key="5">
    <source>
        <dbReference type="PROSITE-ProRule" id="PRU00205"/>
    </source>
</evidence>